<organism evidence="1 2">
    <name type="scientific">Odinarchaeota yellowstonii (strain LCB_4)</name>
    <dbReference type="NCBI Taxonomy" id="1841599"/>
    <lineage>
        <taxon>Archaea</taxon>
        <taxon>Promethearchaeati</taxon>
        <taxon>Candidatus Odinarchaeota</taxon>
        <taxon>Candidatus Odinarchaeia</taxon>
        <taxon>Candidatus Odinarchaeales</taxon>
        <taxon>Candidatus Odinarchaeaceae</taxon>
        <taxon>Candidatus Odinarchaeum</taxon>
    </lineage>
</organism>
<proteinExistence type="predicted"/>
<dbReference type="EMBL" id="CP091871">
    <property type="protein sequence ID" value="WEU40125.1"/>
    <property type="molecule type" value="Genomic_DNA"/>
</dbReference>
<dbReference type="AlphaFoldDB" id="A0AAF0D1T4"/>
<evidence type="ECO:0000313" key="1">
    <source>
        <dbReference type="EMBL" id="WEU40125.1"/>
    </source>
</evidence>
<sequence>MIPDPVNFLTTAPDLKDRVKKTPPGVVNLNQASSQITSELEKYKAKSILYWRRQTGIRIFARGENIESGHLEIDVNRYGDEYFVTVNNIPTEEENIIDKGSLGDMFKLYILQDKIMLVNDKSERLELPADTYKLIETDFFKDLYLDGSSDCCQLTWRTTMRVIEELEKNNYPQEHIKNIREFYEREISSWPYQLILDKNKLTVTNRKVKFEMTTPSQGIPLKHDSLVEFMGFLTGLTGTAHSDSKQLENLNKLNDITASKIIEYLEEAKEQALLHTDQKYAKEVYDKLTATRFIEDPESGDILVAVPLSEEELLKLKKEIVKMLKEGVPKENLPAIMDENRKKLGISNCFVPIQITPIWCGLTIYITPEREYNPILTTRLLNQLKNILKRLRVYFEETEVSEEEEIE</sequence>
<evidence type="ECO:0000313" key="2">
    <source>
        <dbReference type="Proteomes" id="UP000186851"/>
    </source>
</evidence>
<dbReference type="Proteomes" id="UP000186851">
    <property type="component" value="Chromosome"/>
</dbReference>
<gene>
    <name evidence="1" type="ORF">OdinLCB4_006550</name>
</gene>
<protein>
    <submittedName>
        <fullName evidence="1">Uncharacterized protein</fullName>
    </submittedName>
</protein>
<name>A0AAF0D1T4_ODILC</name>
<dbReference type="KEGG" id="oyw:OdinLCB4_006550"/>
<reference evidence="1" key="1">
    <citation type="journal article" date="2017" name="Nature">
        <title>Asgard archaea illuminate the origin of eukaryotic cellular complexity.</title>
        <authorList>
            <person name="Zaremba-Niedzwiedzka K."/>
            <person name="Caceres E.F."/>
            <person name="Saw J.H."/>
            <person name="Backstrom D."/>
            <person name="Juzokaite L."/>
            <person name="Vancaester E."/>
            <person name="Seitz K.W."/>
            <person name="Anantharaman K."/>
            <person name="Starnawski P."/>
            <person name="Kjeldsen K.U."/>
            <person name="Scott M.B."/>
            <person name="Nunoura T."/>
            <person name="Banfield J.F."/>
            <person name="Schramm A."/>
            <person name="Baker B.J."/>
            <person name="Spang A."/>
            <person name="Ettema T.J.G."/>
        </authorList>
    </citation>
    <scope>NUCLEOTIDE SEQUENCE</scope>
    <source>
        <strain evidence="1">LCB_4</strain>
    </source>
</reference>
<accession>A0AAF0D1T4</accession>
<reference evidence="1" key="2">
    <citation type="journal article" date="2022" name="Nat. Microbiol.">
        <title>A closed Candidatus Odinarchaeum chromosome exposes Asgard archaeal viruses.</title>
        <authorList>
            <person name="Tamarit D."/>
            <person name="Caceres E.F."/>
            <person name="Krupovic M."/>
            <person name="Nijland R."/>
            <person name="Eme L."/>
            <person name="Robinson N.P."/>
            <person name="Ettema T.J.G."/>
        </authorList>
    </citation>
    <scope>NUCLEOTIDE SEQUENCE</scope>
    <source>
        <strain evidence="1">LCB_4</strain>
    </source>
</reference>